<feature type="transmembrane region" description="Helical" evidence="6">
    <location>
        <begin position="286"/>
        <end position="306"/>
    </location>
</feature>
<evidence type="ECO:0000256" key="3">
    <source>
        <dbReference type="ARBA" id="ARBA00022692"/>
    </source>
</evidence>
<dbReference type="GO" id="GO:0005886">
    <property type="term" value="C:plasma membrane"/>
    <property type="evidence" value="ECO:0007669"/>
    <property type="project" value="UniProtKB-SubCell"/>
</dbReference>
<dbReference type="EMBL" id="MZGX01000019">
    <property type="protein sequence ID" value="OPX43310.1"/>
    <property type="molecule type" value="Genomic_DNA"/>
</dbReference>
<comment type="caution">
    <text evidence="7">The sequence shown here is derived from an EMBL/GenBank/DDBJ whole genome shotgun (WGS) entry which is preliminary data.</text>
</comment>
<feature type="transmembrane region" description="Helical" evidence="6">
    <location>
        <begin position="177"/>
        <end position="197"/>
    </location>
</feature>
<feature type="transmembrane region" description="Helical" evidence="6">
    <location>
        <begin position="407"/>
        <end position="425"/>
    </location>
</feature>
<evidence type="ECO:0000256" key="4">
    <source>
        <dbReference type="ARBA" id="ARBA00022989"/>
    </source>
</evidence>
<feature type="transmembrane region" description="Helical" evidence="6">
    <location>
        <begin position="76"/>
        <end position="97"/>
    </location>
</feature>
<feature type="transmembrane region" description="Helical" evidence="6">
    <location>
        <begin position="42"/>
        <end position="64"/>
    </location>
</feature>
<feature type="transmembrane region" description="Helical" evidence="6">
    <location>
        <begin position="348"/>
        <end position="368"/>
    </location>
</feature>
<organism evidence="7 8">
    <name type="scientific">Ruminiclostridium hungatei</name>
    <name type="common">Clostridium hungatei</name>
    <dbReference type="NCBI Taxonomy" id="48256"/>
    <lineage>
        <taxon>Bacteria</taxon>
        <taxon>Bacillati</taxon>
        <taxon>Bacillota</taxon>
        <taxon>Clostridia</taxon>
        <taxon>Eubacteriales</taxon>
        <taxon>Oscillospiraceae</taxon>
        <taxon>Ruminiclostridium</taxon>
    </lineage>
</organism>
<gene>
    <name evidence="7" type="ORF">CLHUN_28580</name>
</gene>
<feature type="transmembrane region" description="Helical" evidence="6">
    <location>
        <begin position="109"/>
        <end position="135"/>
    </location>
</feature>
<evidence type="ECO:0000256" key="6">
    <source>
        <dbReference type="SAM" id="Phobius"/>
    </source>
</evidence>
<evidence type="ECO:0000313" key="7">
    <source>
        <dbReference type="EMBL" id="OPX43310.1"/>
    </source>
</evidence>
<comment type="subcellular location">
    <subcellularLocation>
        <location evidence="1">Cell membrane</location>
        <topology evidence="1">Multi-pass membrane protein</topology>
    </subcellularLocation>
</comment>
<feature type="transmembrane region" description="Helical" evidence="6">
    <location>
        <begin position="147"/>
        <end position="165"/>
    </location>
</feature>
<protein>
    <submittedName>
        <fullName evidence="7">Polysaccharide biosynthesis protein</fullName>
    </submittedName>
</protein>
<evidence type="ECO:0000256" key="2">
    <source>
        <dbReference type="ARBA" id="ARBA00022475"/>
    </source>
</evidence>
<keyword evidence="3 6" id="KW-0812">Transmembrane</keyword>
<feature type="transmembrane region" description="Helical" evidence="6">
    <location>
        <begin position="380"/>
        <end position="401"/>
    </location>
</feature>
<evidence type="ECO:0000256" key="1">
    <source>
        <dbReference type="ARBA" id="ARBA00004651"/>
    </source>
</evidence>
<feature type="transmembrane region" description="Helical" evidence="6">
    <location>
        <begin position="242"/>
        <end position="266"/>
    </location>
</feature>
<dbReference type="Pfam" id="PF01943">
    <property type="entry name" value="Polysacc_synt"/>
    <property type="match status" value="1"/>
</dbReference>
<keyword evidence="8" id="KW-1185">Reference proteome</keyword>
<dbReference type="AlphaFoldDB" id="A0A1V4SHG4"/>
<keyword evidence="4 6" id="KW-1133">Transmembrane helix</keyword>
<dbReference type="PANTHER" id="PTHR30250:SF11">
    <property type="entry name" value="O-ANTIGEN TRANSPORTER-RELATED"/>
    <property type="match status" value="1"/>
</dbReference>
<feature type="transmembrane region" description="Helical" evidence="6">
    <location>
        <begin position="203"/>
        <end position="221"/>
    </location>
</feature>
<dbReference type="InterPro" id="IPR002797">
    <property type="entry name" value="Polysacc_synth"/>
</dbReference>
<dbReference type="Proteomes" id="UP000191554">
    <property type="component" value="Unassembled WGS sequence"/>
</dbReference>
<keyword evidence="2" id="KW-1003">Cell membrane</keyword>
<keyword evidence="5 6" id="KW-0472">Membrane</keyword>
<reference evidence="7 8" key="1">
    <citation type="submission" date="2017-03" db="EMBL/GenBank/DDBJ databases">
        <title>Genome sequence of Clostridium hungatei DSM 14427.</title>
        <authorList>
            <person name="Poehlein A."/>
            <person name="Daniel R."/>
        </authorList>
    </citation>
    <scope>NUCLEOTIDE SEQUENCE [LARGE SCALE GENOMIC DNA]</scope>
    <source>
        <strain evidence="7 8">DSM 14427</strain>
    </source>
</reference>
<feature type="transmembrane region" description="Helical" evidence="6">
    <location>
        <begin position="318"/>
        <end position="342"/>
    </location>
</feature>
<dbReference type="STRING" id="48256.CLHUN_28580"/>
<evidence type="ECO:0000313" key="8">
    <source>
        <dbReference type="Proteomes" id="UP000191554"/>
    </source>
</evidence>
<dbReference type="PANTHER" id="PTHR30250">
    <property type="entry name" value="PST FAMILY PREDICTED COLANIC ACID TRANSPORTER"/>
    <property type="match status" value="1"/>
</dbReference>
<proteinExistence type="predicted"/>
<accession>A0A1V4SHG4</accession>
<name>A0A1V4SHG4_RUMHU</name>
<dbReference type="InterPro" id="IPR050833">
    <property type="entry name" value="Poly_Biosynth_Transport"/>
</dbReference>
<sequence length="432" mass="49351">MNSKISKVYILFREKTLENTKLRNLINNSDYRDFLTSINRVFFFKVIVYLITTIIIVLTARTLTPSQFGRTGVISNIAYLLFVPMILAVHSAMYKFLPESDNKERNELISISALGSLISIPIFSIVLLFINRLILKQLNIPVNEWKMAILLTVFLSLSTISESYLRGQKKFNSICYFKLFSSVINLMLIIICFFVLNIKSLEIYVYSLIISHLVFTLLALTKTGVTKMCKVSWAGVKKVYTYSFSNILSMFLGGVTLSSDLFFVNYFCSPSTVGLYNAYQGFVKNIFSVLFYEVFLVVFLPFLAKANYLRLGKNIKRYIPVIIAVVMVGSGLLTMIFIFLFGQNYKLNLIYILLSSLGIALYTIYQIYVYVYNIEGSKRAMFTGLSTLAVLPLALGIQYYLTRFYSMKGALISVVLTNFLLILSLKIMNRDR</sequence>
<evidence type="ECO:0000256" key="5">
    <source>
        <dbReference type="ARBA" id="ARBA00023136"/>
    </source>
</evidence>